<feature type="region of interest" description="Disordered" evidence="2">
    <location>
        <begin position="671"/>
        <end position="693"/>
    </location>
</feature>
<keyword evidence="3" id="KW-1133">Transmembrane helix</keyword>
<keyword evidence="6" id="KW-1185">Reference proteome</keyword>
<dbReference type="SUPFAM" id="SSF53474">
    <property type="entry name" value="alpha/beta-Hydrolases"/>
    <property type="match status" value="2"/>
</dbReference>
<evidence type="ECO:0000256" key="1">
    <source>
        <dbReference type="PROSITE-ProRule" id="PRU10038"/>
    </source>
</evidence>
<evidence type="ECO:0000313" key="5">
    <source>
        <dbReference type="EMBL" id="KAF8660827.1"/>
    </source>
</evidence>
<proteinExistence type="predicted"/>
<dbReference type="InterPro" id="IPR013094">
    <property type="entry name" value="AB_hydrolase_3"/>
</dbReference>
<dbReference type="GO" id="GO:0016787">
    <property type="term" value="F:hydrolase activity"/>
    <property type="evidence" value="ECO:0007669"/>
    <property type="project" value="InterPro"/>
</dbReference>
<feature type="region of interest" description="Disordered" evidence="2">
    <location>
        <begin position="554"/>
        <end position="584"/>
    </location>
</feature>
<dbReference type="Proteomes" id="UP000636709">
    <property type="component" value="Unassembled WGS sequence"/>
</dbReference>
<dbReference type="Gene3D" id="3.40.50.1820">
    <property type="entry name" value="alpha/beta hydrolase"/>
    <property type="match status" value="2"/>
</dbReference>
<feature type="transmembrane region" description="Helical" evidence="3">
    <location>
        <begin position="438"/>
        <end position="459"/>
    </location>
</feature>
<dbReference type="PANTHER" id="PTHR23024:SF610">
    <property type="entry name" value="ALPHA_BETA HYDROLASE FOLD-3 DOMAIN-CONTAINING PROTEIN"/>
    <property type="match status" value="1"/>
</dbReference>
<keyword evidence="3" id="KW-0472">Membrane</keyword>
<dbReference type="AlphaFoldDB" id="A0A835E4D1"/>
<dbReference type="InterPro" id="IPR050466">
    <property type="entry name" value="Carboxylest/Gibb_receptor"/>
</dbReference>
<feature type="domain" description="Alpha/beta hydrolase fold-3" evidence="4">
    <location>
        <begin position="82"/>
        <end position="304"/>
    </location>
</feature>
<dbReference type="InterPro" id="IPR033140">
    <property type="entry name" value="Lipase_GDXG_put_SER_AS"/>
</dbReference>
<feature type="active site" evidence="1">
    <location>
        <position position="176"/>
    </location>
</feature>
<evidence type="ECO:0000256" key="2">
    <source>
        <dbReference type="SAM" id="MobiDB-lite"/>
    </source>
</evidence>
<dbReference type="EMBL" id="JACEFO010002429">
    <property type="protein sequence ID" value="KAF8660827.1"/>
    <property type="molecule type" value="Genomic_DNA"/>
</dbReference>
<dbReference type="PANTHER" id="PTHR23024">
    <property type="entry name" value="ARYLACETAMIDE DEACETYLASE"/>
    <property type="match status" value="1"/>
</dbReference>
<dbReference type="PROSITE" id="PS01174">
    <property type="entry name" value="LIPASE_GDXG_SER"/>
    <property type="match status" value="2"/>
</dbReference>
<evidence type="ECO:0000256" key="3">
    <source>
        <dbReference type="SAM" id="Phobius"/>
    </source>
</evidence>
<evidence type="ECO:0000259" key="4">
    <source>
        <dbReference type="Pfam" id="PF07859"/>
    </source>
</evidence>
<evidence type="ECO:0000313" key="6">
    <source>
        <dbReference type="Proteomes" id="UP000636709"/>
    </source>
</evidence>
<organism evidence="5 6">
    <name type="scientific">Digitaria exilis</name>
    <dbReference type="NCBI Taxonomy" id="1010633"/>
    <lineage>
        <taxon>Eukaryota</taxon>
        <taxon>Viridiplantae</taxon>
        <taxon>Streptophyta</taxon>
        <taxon>Embryophyta</taxon>
        <taxon>Tracheophyta</taxon>
        <taxon>Spermatophyta</taxon>
        <taxon>Magnoliopsida</taxon>
        <taxon>Liliopsida</taxon>
        <taxon>Poales</taxon>
        <taxon>Poaceae</taxon>
        <taxon>PACMAD clade</taxon>
        <taxon>Panicoideae</taxon>
        <taxon>Panicodae</taxon>
        <taxon>Paniceae</taxon>
        <taxon>Anthephorinae</taxon>
        <taxon>Digitaria</taxon>
    </lineage>
</organism>
<accession>A0A835E4D1</accession>
<keyword evidence="3" id="KW-0812">Transmembrane</keyword>
<reference evidence="5" key="1">
    <citation type="submission" date="2020-07" db="EMBL/GenBank/DDBJ databases">
        <title>Genome sequence and genetic diversity analysis of an under-domesticated orphan crop, white fonio (Digitaria exilis).</title>
        <authorList>
            <person name="Bennetzen J.L."/>
            <person name="Chen S."/>
            <person name="Ma X."/>
            <person name="Wang X."/>
            <person name="Yssel A.E.J."/>
            <person name="Chaluvadi S.R."/>
            <person name="Johnson M."/>
            <person name="Gangashetty P."/>
            <person name="Hamidou F."/>
            <person name="Sanogo M.D."/>
            <person name="Zwaenepoel A."/>
            <person name="Wallace J."/>
            <person name="Van De Peer Y."/>
            <person name="Van Deynze A."/>
        </authorList>
    </citation>
    <scope>NUCLEOTIDE SEQUENCE</scope>
    <source>
        <tissue evidence="5">Leaves</tissue>
    </source>
</reference>
<gene>
    <name evidence="5" type="ORF">HU200_057416</name>
</gene>
<comment type="caution">
    <text evidence="5">The sequence shown here is derived from an EMBL/GenBank/DDBJ whole genome shotgun (WGS) entry which is preliminary data.</text>
</comment>
<protein>
    <recommendedName>
        <fullName evidence="4">Alpha/beta hydrolase fold-3 domain-containing protein</fullName>
    </recommendedName>
</protein>
<dbReference type="Pfam" id="PF07859">
    <property type="entry name" value="Abhydrolase_3"/>
    <property type="match status" value="2"/>
</dbReference>
<sequence>MASSDAAADEVTVELLPFIRVYKSGRIERLIVRDTVPASLHDTCSTGGVASKDVIIDPTTNVSVRLYLPPTATGDNNKLPVVVYFHGGGFMVESSASVSYHRYLNALSARAGALAVSVDYRRVPEHRLPAAYDDSWAALLWAVAAACVSSAPGGSAPEPWLAQHGDPTRVFLAGDSAGANIAHNVAIRAAAEGHPAAIRGVMLMHPYFWDASNTMGPKLEERIRNEWRFVTGNPDARVDDPRLSPTSAAAPSLAMMPTARVLVAVAGDDFLASKGRAYHAALLASGWRGEAELEDTPGEVHVFHLQRPGTEAAEKLMDPGRLGKKPTHYHTTHENGPGRRTWIGVIGQHTAAGMDTEASSTPAAAFRSGRERGRRGQTANPTLPAAFFLGLRKRSFGELGGRAEFVAGKDGAYDSVEMPKRFNFPEALDGEDARTTAVYVRAMILLSALLFTVLCDYAYKRRSVRPRPRCPPPVQPPIGRLRTNLSHDRFRFGSAPFSSSLARSFLLSRPRLASCRPPGKPLAGAAVDPLRRSAAASPAPACLSCPPRRLRLTWPDGASSPAGSPASYHPWPASPPPLRRPQPRCCLPDLTPPKNSTAAPRGLREAIFLGRGRRGTVNCELRGIRRLPSQSRAGAESIVEKVQRVVGLVAVQVVRIGAGAHPIFFPGQPSEFCSERRRPTPRTPPNASPHSGPFSWHGRNFSGRVRPTIIFVSRLHLPCNLALASPLALSSTSHCRLAVGVPVVEEGAAGRVALAALGMASRTRSCARCLASLVFPFLFFSSLIYLSTRHPLLEIAVREEAAAGKLRLVVGRAAATVQANASVTVDAVAQTSQISAVATGNDGDDSVVLADSPPASGDDANVSTEKVQVSDIAAVAAEDGGAKVVVTSDAPGSDTNGAEADTVVFDFRPYVLVYKSGRVHRFHGTDTIPAGVDALTGVASKDVATGGVSARLYMPPKSRRVGKAETKKLPVLLYFHGGAFVIESPFSPLYHAFLNTLVSKAGVVAVAVNYRLAPEHPLPAAYDDAWAALKWTVSNCLSGPEPWLANHGNATHIFLAGDSAGGNIAHNLAMRAGAERRALPGEAYIASVILMNPYFWGKEPVGSEPREQWVRDGLEQTWALVCGGRFGIDDPRVNPLAASPGAWRAMAGERVLVTVAGRDNFRDRAAAYAEGLRKSGWRGEVETYVTEGEAHVHFVGNPRSDKAEKETDKVAEFITRSGRG</sequence>
<feature type="compositionally biased region" description="Low complexity" evidence="2">
    <location>
        <begin position="557"/>
        <end position="571"/>
    </location>
</feature>
<name>A0A835E4D1_9POAL</name>
<dbReference type="InterPro" id="IPR029058">
    <property type="entry name" value="AB_hydrolase_fold"/>
</dbReference>
<feature type="active site" evidence="1">
    <location>
        <position position="1059"/>
    </location>
</feature>
<dbReference type="OrthoDB" id="408631at2759"/>
<feature type="domain" description="Alpha/beta hydrolase fold-3" evidence="4">
    <location>
        <begin position="972"/>
        <end position="1193"/>
    </location>
</feature>
<feature type="transmembrane region" description="Helical" evidence="3">
    <location>
        <begin position="769"/>
        <end position="788"/>
    </location>
</feature>